<proteinExistence type="predicted"/>
<accession>A0A1I2VUB0</accession>
<protein>
    <submittedName>
        <fullName evidence="1">Uncharacterized protein</fullName>
    </submittedName>
</protein>
<dbReference type="STRING" id="582675.SAMN05192565_11783"/>
<evidence type="ECO:0000313" key="2">
    <source>
        <dbReference type="Proteomes" id="UP000199229"/>
    </source>
</evidence>
<reference evidence="2" key="1">
    <citation type="submission" date="2016-10" db="EMBL/GenBank/DDBJ databases">
        <authorList>
            <person name="Varghese N."/>
            <person name="Submissions S."/>
        </authorList>
    </citation>
    <scope>NUCLEOTIDE SEQUENCE [LARGE SCALE GENOMIC DNA]</scope>
    <source>
        <strain evidence="2">Gh-105</strain>
    </source>
</reference>
<sequence length="103" mass="11112">MSRAPTAFAAELRTDARRLREMADTLERRAIAQDRLAGTAPGEDTSLGIPSASVVNRADAYRVVRVERIPQLVARGRLAIDEEHCAFGLRSVGSALAPTHADT</sequence>
<dbReference type="EMBL" id="FOPM01000017">
    <property type="protein sequence ID" value="SFG92712.1"/>
    <property type="molecule type" value="Genomic_DNA"/>
</dbReference>
<dbReference type="Proteomes" id="UP000199229">
    <property type="component" value="Unassembled WGS sequence"/>
</dbReference>
<organism evidence="1 2">
    <name type="scientific">Methylobacterium gossipiicola</name>
    <dbReference type="NCBI Taxonomy" id="582675"/>
    <lineage>
        <taxon>Bacteria</taxon>
        <taxon>Pseudomonadati</taxon>
        <taxon>Pseudomonadota</taxon>
        <taxon>Alphaproteobacteria</taxon>
        <taxon>Hyphomicrobiales</taxon>
        <taxon>Methylobacteriaceae</taxon>
        <taxon>Methylobacterium</taxon>
    </lineage>
</organism>
<keyword evidence="2" id="KW-1185">Reference proteome</keyword>
<gene>
    <name evidence="1" type="ORF">SAMN05192565_11783</name>
</gene>
<name>A0A1I2VUB0_9HYPH</name>
<dbReference type="AlphaFoldDB" id="A0A1I2VUB0"/>
<evidence type="ECO:0000313" key="1">
    <source>
        <dbReference type="EMBL" id="SFG92712.1"/>
    </source>
</evidence>